<evidence type="ECO:0000256" key="1">
    <source>
        <dbReference type="SAM" id="MobiDB-lite"/>
    </source>
</evidence>
<name>A0AAV7KQL5_PLEWA</name>
<evidence type="ECO:0000313" key="3">
    <source>
        <dbReference type="Proteomes" id="UP001066276"/>
    </source>
</evidence>
<feature type="region of interest" description="Disordered" evidence="1">
    <location>
        <begin position="41"/>
        <end position="67"/>
    </location>
</feature>
<proteinExistence type="predicted"/>
<reference evidence="2" key="1">
    <citation type="journal article" date="2022" name="bioRxiv">
        <title>Sequencing and chromosome-scale assembly of the giantPleurodeles waltlgenome.</title>
        <authorList>
            <person name="Brown T."/>
            <person name="Elewa A."/>
            <person name="Iarovenko S."/>
            <person name="Subramanian E."/>
            <person name="Araus A.J."/>
            <person name="Petzold A."/>
            <person name="Susuki M."/>
            <person name="Suzuki K.-i.T."/>
            <person name="Hayashi T."/>
            <person name="Toyoda A."/>
            <person name="Oliveira C."/>
            <person name="Osipova E."/>
            <person name="Leigh N.D."/>
            <person name="Simon A."/>
            <person name="Yun M.H."/>
        </authorList>
    </citation>
    <scope>NUCLEOTIDE SEQUENCE</scope>
    <source>
        <strain evidence="2">20211129_DDA</strain>
        <tissue evidence="2">Liver</tissue>
    </source>
</reference>
<comment type="caution">
    <text evidence="2">The sequence shown here is derived from an EMBL/GenBank/DDBJ whole genome shotgun (WGS) entry which is preliminary data.</text>
</comment>
<dbReference type="AlphaFoldDB" id="A0AAV7KQL5"/>
<accession>A0AAV7KQL5</accession>
<keyword evidence="3" id="KW-1185">Reference proteome</keyword>
<protein>
    <submittedName>
        <fullName evidence="2">Uncharacterized protein</fullName>
    </submittedName>
</protein>
<sequence>MAAQARHVAQKQEAAPGVMSICRALLQAAAPAGTSGFCHRLETTQDQPRARQGRRPATAGVRDHPGL</sequence>
<dbReference type="EMBL" id="JANPWB010000016">
    <property type="protein sequence ID" value="KAJ1081656.1"/>
    <property type="molecule type" value="Genomic_DNA"/>
</dbReference>
<organism evidence="2 3">
    <name type="scientific">Pleurodeles waltl</name>
    <name type="common">Iberian ribbed newt</name>
    <dbReference type="NCBI Taxonomy" id="8319"/>
    <lineage>
        <taxon>Eukaryota</taxon>
        <taxon>Metazoa</taxon>
        <taxon>Chordata</taxon>
        <taxon>Craniata</taxon>
        <taxon>Vertebrata</taxon>
        <taxon>Euteleostomi</taxon>
        <taxon>Amphibia</taxon>
        <taxon>Batrachia</taxon>
        <taxon>Caudata</taxon>
        <taxon>Salamandroidea</taxon>
        <taxon>Salamandridae</taxon>
        <taxon>Pleurodelinae</taxon>
        <taxon>Pleurodeles</taxon>
    </lineage>
</organism>
<gene>
    <name evidence="2" type="ORF">NDU88_001834</name>
</gene>
<evidence type="ECO:0000313" key="2">
    <source>
        <dbReference type="EMBL" id="KAJ1081656.1"/>
    </source>
</evidence>
<dbReference type="Proteomes" id="UP001066276">
    <property type="component" value="Chromosome 12"/>
</dbReference>